<keyword evidence="9" id="KW-1185">Reference proteome</keyword>
<evidence type="ECO:0000256" key="3">
    <source>
        <dbReference type="ARBA" id="ARBA00022927"/>
    </source>
</evidence>
<evidence type="ECO:0000313" key="8">
    <source>
        <dbReference type="EMBL" id="MEQ2184323.1"/>
    </source>
</evidence>
<dbReference type="Proteomes" id="UP001476798">
    <property type="component" value="Unassembled WGS sequence"/>
</dbReference>
<dbReference type="Pfam" id="PF01217">
    <property type="entry name" value="Clat_adaptor_s"/>
    <property type="match status" value="1"/>
</dbReference>
<dbReference type="InterPro" id="IPR011012">
    <property type="entry name" value="Longin-like_dom_sf"/>
</dbReference>
<sequence>MPPFVPNSTFCTPFLQPVFNFISCSLFLSPSPPTHLSIFFSATLQFHPLIKSPSLYRIFELMKKSIYHANYPFFYISVDEIAFLEGMTIVYKNSIDLFFYVVGSAQENELMLMSVLNCLFDSLSHVLRKNVERRCLLDNMEGVFLVVDEIIDGGVILESDPQQVLQKVNYRVGTLKNHCESYPFQCF</sequence>
<reference evidence="8 9" key="1">
    <citation type="submission" date="2021-06" db="EMBL/GenBank/DDBJ databases">
        <authorList>
            <person name="Palmer J.M."/>
        </authorList>
    </citation>
    <scope>NUCLEOTIDE SEQUENCE [LARGE SCALE GENOMIC DNA]</scope>
    <source>
        <strain evidence="8 9">GA_2019</strain>
        <tissue evidence="8">Muscle</tissue>
    </source>
</reference>
<keyword evidence="6" id="KW-0333">Golgi apparatus</keyword>
<accession>A0ABV0PLF9</accession>
<evidence type="ECO:0000256" key="1">
    <source>
        <dbReference type="ARBA" id="ARBA00006972"/>
    </source>
</evidence>
<comment type="function">
    <text evidence="5">The coatomer is a cytosolic protein complex that binds to dilysine motifs and reversibly associates with Golgi non-clathrin-coated vesicles, which further mediate biosynthetic protein transport from the ER, via the Golgi up to the trans Golgi network. Coatomer complex is required for budding from Golgi membranes, and is essential for the retrograde Golgi-to-ER transport of dilysine-tagged proteins. The zeta subunit may be involved in regulating the coat assembly and, hence, the rate of biosynthetic protein transport due to its association-dissociation properties with the coatomer complex.</text>
</comment>
<evidence type="ECO:0000256" key="5">
    <source>
        <dbReference type="ARBA" id="ARBA00045555"/>
    </source>
</evidence>
<organism evidence="8 9">
    <name type="scientific">Goodea atripinnis</name>
    <dbReference type="NCBI Taxonomy" id="208336"/>
    <lineage>
        <taxon>Eukaryota</taxon>
        <taxon>Metazoa</taxon>
        <taxon>Chordata</taxon>
        <taxon>Craniata</taxon>
        <taxon>Vertebrata</taxon>
        <taxon>Euteleostomi</taxon>
        <taxon>Actinopterygii</taxon>
        <taxon>Neopterygii</taxon>
        <taxon>Teleostei</taxon>
        <taxon>Neoteleostei</taxon>
        <taxon>Acanthomorphata</taxon>
        <taxon>Ovalentaria</taxon>
        <taxon>Atherinomorphae</taxon>
        <taxon>Cyprinodontiformes</taxon>
        <taxon>Goodeidae</taxon>
        <taxon>Goodea</taxon>
    </lineage>
</organism>
<comment type="similarity">
    <text evidence="1 6">Belongs to the adaptor complexes small subunit family.</text>
</comment>
<evidence type="ECO:0000313" key="9">
    <source>
        <dbReference type="Proteomes" id="UP001476798"/>
    </source>
</evidence>
<dbReference type="EMBL" id="JAHRIO010080282">
    <property type="protein sequence ID" value="MEQ2184323.1"/>
    <property type="molecule type" value="Genomic_DNA"/>
</dbReference>
<name>A0ABV0PLF9_9TELE</name>
<gene>
    <name evidence="8" type="ORF">GOODEAATRI_006616</name>
</gene>
<feature type="domain" description="AP complex mu/sigma subunit" evidence="7">
    <location>
        <begin position="79"/>
        <end position="170"/>
    </location>
</feature>
<dbReference type="PANTHER" id="PTHR11043:SF4">
    <property type="entry name" value="COATOMER SUBUNIT ZETA-2"/>
    <property type="match status" value="1"/>
</dbReference>
<comment type="subcellular location">
    <subcellularLocation>
        <location evidence="6">Cytoplasm</location>
    </subcellularLocation>
    <subcellularLocation>
        <location evidence="6">Golgi apparatus membrane</location>
        <topology evidence="6">Peripheral membrane protein</topology>
        <orientation evidence="6">Cytoplasmic side</orientation>
    </subcellularLocation>
    <subcellularLocation>
        <location evidence="6">Cytoplasmic vesicle</location>
        <location evidence="6">COPI-coated vesicle membrane</location>
        <topology evidence="6">Peripheral membrane protein</topology>
        <orientation evidence="6">Cytoplasmic side</orientation>
    </subcellularLocation>
</comment>
<comment type="caution">
    <text evidence="8">The sequence shown here is derived from an EMBL/GenBank/DDBJ whole genome shotgun (WGS) entry which is preliminary data.</text>
</comment>
<keyword evidence="6" id="KW-0931">ER-Golgi transport</keyword>
<dbReference type="InterPro" id="IPR039652">
    <property type="entry name" value="Coatomer_zeta"/>
</dbReference>
<evidence type="ECO:0000256" key="4">
    <source>
        <dbReference type="ARBA" id="ARBA00023136"/>
    </source>
</evidence>
<dbReference type="SUPFAM" id="SSF64356">
    <property type="entry name" value="SNARE-like"/>
    <property type="match status" value="1"/>
</dbReference>
<dbReference type="Gene3D" id="3.30.450.60">
    <property type="match status" value="1"/>
</dbReference>
<keyword evidence="6" id="KW-0813">Transport</keyword>
<dbReference type="InterPro" id="IPR022775">
    <property type="entry name" value="AP_mu_sigma_su"/>
</dbReference>
<evidence type="ECO:0000259" key="7">
    <source>
        <dbReference type="Pfam" id="PF01217"/>
    </source>
</evidence>
<dbReference type="PANTHER" id="PTHR11043">
    <property type="entry name" value="ZETA-COAT PROTEIN"/>
    <property type="match status" value="1"/>
</dbReference>
<keyword evidence="4 6" id="KW-0472">Membrane</keyword>
<keyword evidence="3 6" id="KW-0653">Protein transport</keyword>
<evidence type="ECO:0000256" key="2">
    <source>
        <dbReference type="ARBA" id="ARBA00022490"/>
    </source>
</evidence>
<keyword evidence="2 6" id="KW-0963">Cytoplasm</keyword>
<protein>
    <recommendedName>
        <fullName evidence="6">Coatomer subunit zeta</fullName>
    </recommendedName>
</protein>
<keyword evidence="6" id="KW-0968">Cytoplasmic vesicle</keyword>
<comment type="subunit">
    <text evidence="6">Oligomeric complex that consists of at least the alpha, beta, beta', gamma, delta, epsilon and zeta subunits.</text>
</comment>
<evidence type="ECO:0000256" key="6">
    <source>
        <dbReference type="RuleBase" id="RU366053"/>
    </source>
</evidence>
<proteinExistence type="inferred from homology"/>